<dbReference type="InterPro" id="IPR011050">
    <property type="entry name" value="Pectin_lyase_fold/virulence"/>
</dbReference>
<dbReference type="GO" id="GO:0005975">
    <property type="term" value="P:carbohydrate metabolic process"/>
    <property type="evidence" value="ECO:0007669"/>
    <property type="project" value="InterPro"/>
</dbReference>
<evidence type="ECO:0000313" key="7">
    <source>
        <dbReference type="Proteomes" id="UP001348817"/>
    </source>
</evidence>
<feature type="chain" id="PRO_5043336420" evidence="5">
    <location>
        <begin position="27"/>
        <end position="505"/>
    </location>
</feature>
<proteinExistence type="inferred from homology"/>
<dbReference type="InterPro" id="IPR012334">
    <property type="entry name" value="Pectin_lyas_fold"/>
</dbReference>
<keyword evidence="5" id="KW-0732">Signal</keyword>
<geneLocation type="plasmid" evidence="6 7">
    <name>pFA1</name>
</geneLocation>
<keyword evidence="7" id="KW-1185">Reference proteome</keyword>
<dbReference type="InterPro" id="IPR000743">
    <property type="entry name" value="Glyco_hydro_28"/>
</dbReference>
<dbReference type="Pfam" id="PF00295">
    <property type="entry name" value="Glyco_hydro_28"/>
    <property type="match status" value="1"/>
</dbReference>
<evidence type="ECO:0000256" key="5">
    <source>
        <dbReference type="SAM" id="SignalP"/>
    </source>
</evidence>
<evidence type="ECO:0000256" key="3">
    <source>
        <dbReference type="ARBA" id="ARBA00023295"/>
    </source>
</evidence>
<dbReference type="Gene3D" id="2.160.20.10">
    <property type="entry name" value="Single-stranded right-handed beta-helix, Pectin lyase-like"/>
    <property type="match status" value="1"/>
</dbReference>
<feature type="signal peptide" evidence="5">
    <location>
        <begin position="1"/>
        <end position="26"/>
    </location>
</feature>
<evidence type="ECO:0000256" key="2">
    <source>
        <dbReference type="ARBA" id="ARBA00022801"/>
    </source>
</evidence>
<organism evidence="6 7">
    <name type="scientific">Fulvitalea axinellae</name>
    <dbReference type="NCBI Taxonomy" id="1182444"/>
    <lineage>
        <taxon>Bacteria</taxon>
        <taxon>Pseudomonadati</taxon>
        <taxon>Bacteroidota</taxon>
        <taxon>Cytophagia</taxon>
        <taxon>Cytophagales</taxon>
        <taxon>Persicobacteraceae</taxon>
        <taxon>Fulvitalea</taxon>
    </lineage>
</organism>
<keyword evidence="3 4" id="KW-0326">Glycosidase</keyword>
<dbReference type="KEGG" id="fax:FUAX_41430"/>
<keyword evidence="2 4" id="KW-0378">Hydrolase</keyword>
<reference evidence="6 7" key="1">
    <citation type="submission" date="2021-12" db="EMBL/GenBank/DDBJ databases">
        <title>Genome sequencing of bacteria with rrn-lacking chromosome and rrn-plasmid.</title>
        <authorList>
            <person name="Anda M."/>
            <person name="Iwasaki W."/>
        </authorList>
    </citation>
    <scope>NUCLEOTIDE SEQUENCE [LARGE SCALE GENOMIC DNA]</scope>
    <source>
        <strain evidence="6 7">DSM 100852</strain>
        <plasmid evidence="6 7">pFA1</plasmid>
    </source>
</reference>
<evidence type="ECO:0000313" key="6">
    <source>
        <dbReference type="EMBL" id="BDD11711.1"/>
    </source>
</evidence>
<dbReference type="Proteomes" id="UP001348817">
    <property type="component" value="Plasmid pFA1"/>
</dbReference>
<gene>
    <name evidence="6" type="ORF">FUAX_41430</name>
</gene>
<dbReference type="GO" id="GO:0004650">
    <property type="term" value="F:polygalacturonase activity"/>
    <property type="evidence" value="ECO:0007669"/>
    <property type="project" value="InterPro"/>
</dbReference>
<keyword evidence="6" id="KW-0614">Plasmid</keyword>
<dbReference type="PANTHER" id="PTHR31339">
    <property type="entry name" value="PECTIN LYASE-RELATED"/>
    <property type="match status" value="1"/>
</dbReference>
<evidence type="ECO:0000256" key="1">
    <source>
        <dbReference type="ARBA" id="ARBA00008834"/>
    </source>
</evidence>
<protein>
    <submittedName>
        <fullName evidence="6">Glycoside hydrolase</fullName>
    </submittedName>
</protein>
<dbReference type="InterPro" id="IPR051801">
    <property type="entry name" value="GH28_Enzymes"/>
</dbReference>
<sequence length="505" mass="55903">MPKRAMSNLRRAVMAVICATIFWACGADKQKADTGQTAKVIEQQTPWGLERFVLPEFPDRIIAITEMGADTASANNQKAIQKAIDLCSEKGGGTVSLPAGVWRTSYLELRDNVNLRLEKGSVLSFSDNPDDYAVPTFTRWEGMECMNYHPLLYAKGKKNIAITGKGRIEGNGKAWWHMARKGKKITLPKLYTQALEGVAPKDRNCLEYEEGSFLRPSMIQLINCENILVQGIEIGSGPMWTTHFVYCKNVVAQRLKVRTNGHNNDGLTPDSCEKMLIDDCDFSTGDDCIVIKSGLNEDGWRVGKPSSRIVIRNSKTKRGHGGVVIGSEMSGGVNKVYALNCDFGGTDRGLRVKSMKGRGGVIEDIWFENIQMKNIRREAIMLNMRYGSSSTPPRGDKVPVFRNFNFKNIVSTGSKHAVRVVGLPESNVDGMNFENMRLQSKKGIEVSDISDCVFDSLELKAETPSLIHVKDGNNIAVKRLYGSVPVSEALLISGEKNKDVRIVKD</sequence>
<accession>A0AAU9DEZ5</accession>
<dbReference type="EMBL" id="AP025315">
    <property type="protein sequence ID" value="BDD11711.1"/>
    <property type="molecule type" value="Genomic_DNA"/>
</dbReference>
<evidence type="ECO:0000256" key="4">
    <source>
        <dbReference type="RuleBase" id="RU361169"/>
    </source>
</evidence>
<comment type="similarity">
    <text evidence="1 4">Belongs to the glycosyl hydrolase 28 family.</text>
</comment>
<dbReference type="SUPFAM" id="SSF51126">
    <property type="entry name" value="Pectin lyase-like"/>
    <property type="match status" value="1"/>
</dbReference>
<dbReference type="PANTHER" id="PTHR31339:SF9">
    <property type="entry name" value="PLASMIN AND FIBRONECTIN-BINDING PROTEIN A"/>
    <property type="match status" value="1"/>
</dbReference>
<dbReference type="AlphaFoldDB" id="A0AAU9DEZ5"/>
<name>A0AAU9DEZ5_9BACT</name>
<dbReference type="RefSeq" id="WP_338394827.1">
    <property type="nucleotide sequence ID" value="NZ_AP025315.1"/>
</dbReference>